<keyword evidence="5 8" id="KW-0812">Transmembrane</keyword>
<evidence type="ECO:0000256" key="3">
    <source>
        <dbReference type="ARBA" id="ARBA00022448"/>
    </source>
</evidence>
<evidence type="ECO:0000313" key="9">
    <source>
        <dbReference type="EMBL" id="KJH82300.1"/>
    </source>
</evidence>
<feature type="transmembrane region" description="Helical" evidence="8">
    <location>
        <begin position="21"/>
        <end position="42"/>
    </location>
</feature>
<dbReference type="InterPro" id="IPR000060">
    <property type="entry name" value="BCCT_transptr"/>
</dbReference>
<name>A0A0D9AMP4_STUST</name>
<feature type="transmembrane region" description="Helical" evidence="8">
    <location>
        <begin position="494"/>
        <end position="518"/>
    </location>
</feature>
<evidence type="ECO:0000256" key="8">
    <source>
        <dbReference type="SAM" id="Phobius"/>
    </source>
</evidence>
<accession>A0A0D9AMP4</accession>
<comment type="caution">
    <text evidence="9">The sequence shown here is derived from an EMBL/GenBank/DDBJ whole genome shotgun (WGS) entry which is preliminary data.</text>
</comment>
<evidence type="ECO:0000256" key="1">
    <source>
        <dbReference type="ARBA" id="ARBA00004651"/>
    </source>
</evidence>
<comment type="similarity">
    <text evidence="2">Belongs to the BCCT transporter (TC 2.A.15) family.</text>
</comment>
<feature type="transmembrane region" description="Helical" evidence="8">
    <location>
        <begin position="93"/>
        <end position="113"/>
    </location>
</feature>
<dbReference type="Pfam" id="PF02028">
    <property type="entry name" value="BCCT"/>
    <property type="match status" value="1"/>
</dbReference>
<dbReference type="AlphaFoldDB" id="A0A0D9AMP4"/>
<organism evidence="9 10">
    <name type="scientific">Stutzerimonas stutzeri</name>
    <name type="common">Pseudomonas stutzeri</name>
    <dbReference type="NCBI Taxonomy" id="316"/>
    <lineage>
        <taxon>Bacteria</taxon>
        <taxon>Pseudomonadati</taxon>
        <taxon>Pseudomonadota</taxon>
        <taxon>Gammaproteobacteria</taxon>
        <taxon>Pseudomonadales</taxon>
        <taxon>Pseudomonadaceae</taxon>
        <taxon>Stutzerimonas</taxon>
    </lineage>
</organism>
<keyword evidence="7 8" id="KW-0472">Membrane</keyword>
<evidence type="ECO:0000256" key="7">
    <source>
        <dbReference type="ARBA" id="ARBA00023136"/>
    </source>
</evidence>
<dbReference type="GO" id="GO:0005886">
    <property type="term" value="C:plasma membrane"/>
    <property type="evidence" value="ECO:0007669"/>
    <property type="project" value="UniProtKB-SubCell"/>
</dbReference>
<feature type="transmembrane region" description="Helical" evidence="8">
    <location>
        <begin position="423"/>
        <end position="443"/>
    </location>
</feature>
<feature type="transmembrane region" description="Helical" evidence="8">
    <location>
        <begin position="347"/>
        <end position="365"/>
    </location>
</feature>
<dbReference type="OrthoDB" id="9775735at2"/>
<dbReference type="Proteomes" id="UP000032487">
    <property type="component" value="Unassembled WGS sequence"/>
</dbReference>
<keyword evidence="6 8" id="KW-1133">Transmembrane helix</keyword>
<evidence type="ECO:0000256" key="2">
    <source>
        <dbReference type="ARBA" id="ARBA00005658"/>
    </source>
</evidence>
<feature type="transmembrane region" description="Helical" evidence="8">
    <location>
        <begin position="54"/>
        <end position="72"/>
    </location>
</feature>
<dbReference type="PATRIC" id="fig|316.101.peg.857"/>
<dbReference type="NCBIfam" id="TIGR00842">
    <property type="entry name" value="bcct"/>
    <property type="match status" value="1"/>
</dbReference>
<proteinExistence type="inferred from homology"/>
<evidence type="ECO:0000256" key="6">
    <source>
        <dbReference type="ARBA" id="ARBA00022989"/>
    </source>
</evidence>
<comment type="subcellular location">
    <subcellularLocation>
        <location evidence="1">Cell membrane</location>
        <topology evidence="1">Multi-pass membrane protein</topology>
    </subcellularLocation>
</comment>
<feature type="transmembrane region" description="Helical" evidence="8">
    <location>
        <begin position="318"/>
        <end position="335"/>
    </location>
</feature>
<dbReference type="RefSeq" id="WP_045161847.1">
    <property type="nucleotide sequence ID" value="NZ_JYHV01000015.1"/>
</dbReference>
<sequence length="568" mass="61485">MRAQTGLFKGLNPTVTVASKLLVISFVLLCVILAEQAGAFFQHTSDAILSHFKWFYLSLVTGVLGLLVYLMLSRFGHIRLGADDETPEFGFTSWIAMLFSGGMGIGLIFWSVAEPIWHYSSNPFTVDMSDESATMAMRLTLFHWGLHPWAIFTIVGLSLAYFAYRKGLPLSMRSILYPFIGDRIYGPIGHVTDILAVAITAFGVSTSLGLGVTQINTGFNQVFGLPVSFGVQAMLIGLISLCAILSVMSGVARGIRSLSEWNMLLSILLLVVVLAIGPTRYLLNLMLESSGDYLQNLVGLSFWTDTQKDSGWQNWWTAFYWPWWMTWGPFVGLFIARVSRGRTIRELIAGTLLVPTLVTIVWMSILGGSALKAEQEDRQAHQQQVEQGVLTGDAATFTGGDILTATKKETTSAMFTLLSKIDIGLIGQGLSILVCLLLATYFVTSADSGTLVLCTLCAEGHPEPPQGIRVLWGILQALIAMALLYAGGLKTVQMASIAAGLPIAVFMLIMSIALMRCLRQEGFAGLPRPLATASAVPPQAHPKEGKDATIALNLGSANPVVVHAQKAS</sequence>
<evidence type="ECO:0000256" key="5">
    <source>
        <dbReference type="ARBA" id="ARBA00022692"/>
    </source>
</evidence>
<feature type="transmembrane region" description="Helical" evidence="8">
    <location>
        <begin position="184"/>
        <end position="209"/>
    </location>
</feature>
<feature type="transmembrane region" description="Helical" evidence="8">
    <location>
        <begin position="470"/>
        <end position="488"/>
    </location>
</feature>
<dbReference type="PANTHER" id="PTHR30047">
    <property type="entry name" value="HIGH-AFFINITY CHOLINE TRANSPORT PROTEIN-RELATED"/>
    <property type="match status" value="1"/>
</dbReference>
<reference evidence="9 10" key="1">
    <citation type="submission" date="2015-02" db="EMBL/GenBank/DDBJ databases">
        <title>Draft genome sequence of Pseudomonas stutzeri NT0128 isolated from wheat (Triticum turgidum) rhizosphere.</title>
        <authorList>
            <person name="Tovi N."/>
            <person name="Frenk S."/>
            <person name="Hadar Y."/>
            <person name="Minz D."/>
        </authorList>
    </citation>
    <scope>NUCLEOTIDE SEQUENCE [LARGE SCALE GENOMIC DNA]</scope>
    <source>
        <strain evidence="9 10">NT0128</strain>
    </source>
</reference>
<protein>
    <submittedName>
        <fullName evidence="9">Choline transporter</fullName>
    </submittedName>
</protein>
<feature type="transmembrane region" description="Helical" evidence="8">
    <location>
        <begin position="229"/>
        <end position="251"/>
    </location>
</feature>
<keyword evidence="3" id="KW-0813">Transport</keyword>
<evidence type="ECO:0000256" key="4">
    <source>
        <dbReference type="ARBA" id="ARBA00022475"/>
    </source>
</evidence>
<feature type="transmembrane region" description="Helical" evidence="8">
    <location>
        <begin position="146"/>
        <end position="164"/>
    </location>
</feature>
<evidence type="ECO:0000313" key="10">
    <source>
        <dbReference type="Proteomes" id="UP000032487"/>
    </source>
</evidence>
<gene>
    <name evidence="9" type="ORF">UF78_09150</name>
</gene>
<dbReference type="GO" id="GO:0022857">
    <property type="term" value="F:transmembrane transporter activity"/>
    <property type="evidence" value="ECO:0007669"/>
    <property type="project" value="InterPro"/>
</dbReference>
<feature type="transmembrane region" description="Helical" evidence="8">
    <location>
        <begin position="263"/>
        <end position="283"/>
    </location>
</feature>
<keyword evidence="4" id="KW-1003">Cell membrane</keyword>
<dbReference type="EMBL" id="JYHV01000015">
    <property type="protein sequence ID" value="KJH82300.1"/>
    <property type="molecule type" value="Genomic_DNA"/>
</dbReference>
<dbReference type="PANTHER" id="PTHR30047:SF7">
    <property type="entry name" value="HIGH-AFFINITY CHOLINE TRANSPORT PROTEIN"/>
    <property type="match status" value="1"/>
</dbReference>